<name>A0A0A9BZT2_ARUDO</name>
<organism evidence="2">
    <name type="scientific">Arundo donax</name>
    <name type="common">Giant reed</name>
    <name type="synonym">Donax arundinaceus</name>
    <dbReference type="NCBI Taxonomy" id="35708"/>
    <lineage>
        <taxon>Eukaryota</taxon>
        <taxon>Viridiplantae</taxon>
        <taxon>Streptophyta</taxon>
        <taxon>Embryophyta</taxon>
        <taxon>Tracheophyta</taxon>
        <taxon>Spermatophyta</taxon>
        <taxon>Magnoliopsida</taxon>
        <taxon>Liliopsida</taxon>
        <taxon>Poales</taxon>
        <taxon>Poaceae</taxon>
        <taxon>PACMAD clade</taxon>
        <taxon>Arundinoideae</taxon>
        <taxon>Arundineae</taxon>
        <taxon>Arundo</taxon>
    </lineage>
</organism>
<keyword evidence="1" id="KW-1133">Transmembrane helix</keyword>
<evidence type="ECO:0000313" key="2">
    <source>
        <dbReference type="EMBL" id="JAD68836.1"/>
    </source>
</evidence>
<proteinExistence type="predicted"/>
<reference evidence="2" key="1">
    <citation type="submission" date="2014-09" db="EMBL/GenBank/DDBJ databases">
        <authorList>
            <person name="Magalhaes I.L.F."/>
            <person name="Oliveira U."/>
            <person name="Santos F.R."/>
            <person name="Vidigal T.H.D.A."/>
            <person name="Brescovit A.D."/>
            <person name="Santos A.J."/>
        </authorList>
    </citation>
    <scope>NUCLEOTIDE SEQUENCE</scope>
    <source>
        <tissue evidence="2">Shoot tissue taken approximately 20 cm above the soil surface</tissue>
    </source>
</reference>
<feature type="transmembrane region" description="Helical" evidence="1">
    <location>
        <begin position="12"/>
        <end position="32"/>
    </location>
</feature>
<sequence length="70" mass="7902">MCRRLLATYDDHVAFVFITTIVSHLVVHGLVVAVVLSLYPSFGLIWHIAILVEFSISKSRFACEEPKDNL</sequence>
<accession>A0A0A9BZT2</accession>
<reference evidence="2" key="2">
    <citation type="journal article" date="2015" name="Data Brief">
        <title>Shoot transcriptome of the giant reed, Arundo donax.</title>
        <authorList>
            <person name="Barrero R.A."/>
            <person name="Guerrero F.D."/>
            <person name="Moolhuijzen P."/>
            <person name="Goolsby J.A."/>
            <person name="Tidwell J."/>
            <person name="Bellgard S.E."/>
            <person name="Bellgard M.I."/>
        </authorList>
    </citation>
    <scope>NUCLEOTIDE SEQUENCE</scope>
    <source>
        <tissue evidence="2">Shoot tissue taken approximately 20 cm above the soil surface</tissue>
    </source>
</reference>
<keyword evidence="1" id="KW-0472">Membrane</keyword>
<evidence type="ECO:0000256" key="1">
    <source>
        <dbReference type="SAM" id="Phobius"/>
    </source>
</evidence>
<dbReference type="EMBL" id="GBRH01229059">
    <property type="protein sequence ID" value="JAD68836.1"/>
    <property type="molecule type" value="Transcribed_RNA"/>
</dbReference>
<keyword evidence="1" id="KW-0812">Transmembrane</keyword>
<dbReference type="AlphaFoldDB" id="A0A0A9BZT2"/>
<protein>
    <submittedName>
        <fullName evidence="2">Uncharacterized protein</fullName>
    </submittedName>
</protein>